<comment type="caution">
    <text evidence="1">The sequence shown here is derived from an EMBL/GenBank/DDBJ whole genome shotgun (WGS) entry which is preliminary data.</text>
</comment>
<evidence type="ECO:0000313" key="2">
    <source>
        <dbReference type="Proteomes" id="UP001208570"/>
    </source>
</evidence>
<name>A0AAD9N009_9ANNE</name>
<dbReference type="AlphaFoldDB" id="A0AAD9N009"/>
<dbReference type="Proteomes" id="UP001208570">
    <property type="component" value="Unassembled WGS sequence"/>
</dbReference>
<proteinExistence type="predicted"/>
<gene>
    <name evidence="1" type="ORF">LSH36_339g01019</name>
</gene>
<dbReference type="EMBL" id="JAODUP010000339">
    <property type="protein sequence ID" value="KAK2152107.1"/>
    <property type="molecule type" value="Genomic_DNA"/>
</dbReference>
<sequence length="22" mass="2453">MKCKMNISGCRSTGYSTIWKTG</sequence>
<reference evidence="1" key="1">
    <citation type="journal article" date="2023" name="Mol. Biol. Evol.">
        <title>Third-Generation Sequencing Reveals the Adaptive Role of the Epigenome in Three Deep-Sea Polychaetes.</title>
        <authorList>
            <person name="Perez M."/>
            <person name="Aroh O."/>
            <person name="Sun Y."/>
            <person name="Lan Y."/>
            <person name="Juniper S.K."/>
            <person name="Young C.R."/>
            <person name="Angers B."/>
            <person name="Qian P.Y."/>
        </authorList>
    </citation>
    <scope>NUCLEOTIDE SEQUENCE</scope>
    <source>
        <strain evidence="1">P08H-3</strain>
    </source>
</reference>
<accession>A0AAD9N009</accession>
<protein>
    <submittedName>
        <fullName evidence="1">Uncharacterized protein</fullName>
    </submittedName>
</protein>
<evidence type="ECO:0000313" key="1">
    <source>
        <dbReference type="EMBL" id="KAK2152107.1"/>
    </source>
</evidence>
<keyword evidence="2" id="KW-1185">Reference proteome</keyword>
<organism evidence="1 2">
    <name type="scientific">Paralvinella palmiformis</name>
    <dbReference type="NCBI Taxonomy" id="53620"/>
    <lineage>
        <taxon>Eukaryota</taxon>
        <taxon>Metazoa</taxon>
        <taxon>Spiralia</taxon>
        <taxon>Lophotrochozoa</taxon>
        <taxon>Annelida</taxon>
        <taxon>Polychaeta</taxon>
        <taxon>Sedentaria</taxon>
        <taxon>Canalipalpata</taxon>
        <taxon>Terebellida</taxon>
        <taxon>Terebelliformia</taxon>
        <taxon>Alvinellidae</taxon>
        <taxon>Paralvinella</taxon>
    </lineage>
</organism>